<reference evidence="2" key="1">
    <citation type="submission" date="2025-08" db="UniProtKB">
        <authorList>
            <consortium name="Ensembl"/>
        </authorList>
    </citation>
    <scope>IDENTIFICATION</scope>
</reference>
<protein>
    <submittedName>
        <fullName evidence="2">Uncharacterized protein</fullName>
    </submittedName>
</protein>
<name>A0A8C6MZ91_MUSSI</name>
<keyword evidence="3" id="KW-1185">Reference proteome</keyword>
<accession>A0A8C6MZ91</accession>
<keyword evidence="1" id="KW-0472">Membrane</keyword>
<keyword evidence="1" id="KW-0812">Transmembrane</keyword>
<organism evidence="2 3">
    <name type="scientific">Mus spicilegus</name>
    <name type="common">Mound-building mouse</name>
    <dbReference type="NCBI Taxonomy" id="10103"/>
    <lineage>
        <taxon>Eukaryota</taxon>
        <taxon>Metazoa</taxon>
        <taxon>Chordata</taxon>
        <taxon>Craniata</taxon>
        <taxon>Vertebrata</taxon>
        <taxon>Euteleostomi</taxon>
        <taxon>Mammalia</taxon>
        <taxon>Eutheria</taxon>
        <taxon>Euarchontoglires</taxon>
        <taxon>Glires</taxon>
        <taxon>Rodentia</taxon>
        <taxon>Myomorpha</taxon>
        <taxon>Muroidea</taxon>
        <taxon>Muridae</taxon>
        <taxon>Murinae</taxon>
        <taxon>Mus</taxon>
        <taxon>Mus</taxon>
    </lineage>
</organism>
<evidence type="ECO:0000313" key="2">
    <source>
        <dbReference type="Ensembl" id="ENSMSIP00000023563.1"/>
    </source>
</evidence>
<reference evidence="2" key="2">
    <citation type="submission" date="2025-09" db="UniProtKB">
        <authorList>
            <consortium name="Ensembl"/>
        </authorList>
    </citation>
    <scope>IDENTIFICATION</scope>
</reference>
<dbReference type="AlphaFoldDB" id="A0A8C6MZ91"/>
<sequence length="79" mass="8654">SSGSWWRHLPKDPLRALWSPGLPQVWRAVSGHCPGLGSTGMPGSPSSISFLFFSVFCYFVCFFETGFLCVALAVLELTL</sequence>
<evidence type="ECO:0000256" key="1">
    <source>
        <dbReference type="SAM" id="Phobius"/>
    </source>
</evidence>
<evidence type="ECO:0000313" key="3">
    <source>
        <dbReference type="Proteomes" id="UP000694415"/>
    </source>
</evidence>
<dbReference type="Proteomes" id="UP000694415">
    <property type="component" value="Unplaced"/>
</dbReference>
<proteinExistence type="predicted"/>
<dbReference type="Ensembl" id="ENSMSIT00000029712.1">
    <property type="protein sequence ID" value="ENSMSIP00000023563.1"/>
    <property type="gene ID" value="ENSMSIG00000019971.1"/>
</dbReference>
<keyword evidence="1" id="KW-1133">Transmembrane helix</keyword>
<feature type="transmembrane region" description="Helical" evidence="1">
    <location>
        <begin position="50"/>
        <end position="75"/>
    </location>
</feature>